<evidence type="ECO:0000313" key="1">
    <source>
        <dbReference type="EMBL" id="GAJ13585.1"/>
    </source>
</evidence>
<gene>
    <name evidence="1" type="ORF">S12H4_42338</name>
</gene>
<dbReference type="AlphaFoldDB" id="X1VU04"/>
<comment type="caution">
    <text evidence="1">The sequence shown here is derived from an EMBL/GenBank/DDBJ whole genome shotgun (WGS) entry which is preliminary data.</text>
</comment>
<proteinExistence type="predicted"/>
<feature type="non-terminal residue" evidence="1">
    <location>
        <position position="63"/>
    </location>
</feature>
<sequence length="63" mass="7403">MMKLDEQISVEYDKADALSGRCDIPRDTLLGWKNEAAQLRSELADYKKHFEPQMIQLRLHREA</sequence>
<protein>
    <submittedName>
        <fullName evidence="1">Uncharacterized protein</fullName>
    </submittedName>
</protein>
<reference evidence="1" key="1">
    <citation type="journal article" date="2014" name="Front. Microbiol.">
        <title>High frequency of phylogenetically diverse reductive dehalogenase-homologous genes in deep subseafloor sedimentary metagenomes.</title>
        <authorList>
            <person name="Kawai M."/>
            <person name="Futagami T."/>
            <person name="Toyoda A."/>
            <person name="Takaki Y."/>
            <person name="Nishi S."/>
            <person name="Hori S."/>
            <person name="Arai W."/>
            <person name="Tsubouchi T."/>
            <person name="Morono Y."/>
            <person name="Uchiyama I."/>
            <person name="Ito T."/>
            <person name="Fujiyama A."/>
            <person name="Inagaki F."/>
            <person name="Takami H."/>
        </authorList>
    </citation>
    <scope>NUCLEOTIDE SEQUENCE</scope>
    <source>
        <strain evidence="1">Expedition CK06-06</strain>
    </source>
</reference>
<dbReference type="EMBL" id="BARW01025890">
    <property type="protein sequence ID" value="GAJ13585.1"/>
    <property type="molecule type" value="Genomic_DNA"/>
</dbReference>
<organism evidence="1">
    <name type="scientific">marine sediment metagenome</name>
    <dbReference type="NCBI Taxonomy" id="412755"/>
    <lineage>
        <taxon>unclassified sequences</taxon>
        <taxon>metagenomes</taxon>
        <taxon>ecological metagenomes</taxon>
    </lineage>
</organism>
<name>X1VU04_9ZZZZ</name>
<accession>X1VU04</accession>